<evidence type="ECO:0000256" key="2">
    <source>
        <dbReference type="ARBA" id="ARBA00008564"/>
    </source>
</evidence>
<evidence type="ECO:0000313" key="8">
    <source>
        <dbReference type="EMBL" id="MBK1621146.1"/>
    </source>
</evidence>
<dbReference type="GO" id="GO:0006824">
    <property type="term" value="P:cobalt ion transport"/>
    <property type="evidence" value="ECO:0007669"/>
    <property type="project" value="InterPro"/>
</dbReference>
<dbReference type="PANTHER" id="PTHR34857:SF2">
    <property type="entry name" value="SLL0384 PROTEIN"/>
    <property type="match status" value="1"/>
</dbReference>
<proteinExistence type="inferred from homology"/>
<keyword evidence="9" id="KW-1185">Reference proteome</keyword>
<evidence type="ECO:0000256" key="6">
    <source>
        <dbReference type="ARBA" id="ARBA00023136"/>
    </source>
</evidence>
<name>A0A9X0WD15_9GAMM</name>
<dbReference type="CDD" id="cd16914">
    <property type="entry name" value="EcfT"/>
    <property type="match status" value="1"/>
</dbReference>
<keyword evidence="5 7" id="KW-1133">Transmembrane helix</keyword>
<sequence>MVRCHLRDEFRVIQGKLELGLFDQAFDERPDRLAVFDPRARVIIAALCATTVVSLQSLSMAFLALCSAILLAWLGGVSVRRLGYLLPLELLMLVLLLTLPFSVPGAPLLQLGSFAASAEGLALVLLILFKANAVVLVLFGLVGAIGPGPTVHALASLGLSTKLCQLLLLTLRQIDLVGAEYRRMRLAMRARAFVPRSDRHSWRALGWLIGMLLVRSLARGQRVADAMRCRGFDGQLRLLQRFHWQRGDTLLLFGALPLLAGLLLVDSS</sequence>
<dbReference type="GO" id="GO:0043190">
    <property type="term" value="C:ATP-binding cassette (ABC) transporter complex"/>
    <property type="evidence" value="ECO:0007669"/>
    <property type="project" value="InterPro"/>
</dbReference>
<comment type="subcellular location">
    <subcellularLocation>
        <location evidence="1">Cell membrane</location>
        <topology evidence="1">Multi-pass membrane protein</topology>
    </subcellularLocation>
</comment>
<evidence type="ECO:0000256" key="4">
    <source>
        <dbReference type="ARBA" id="ARBA00022692"/>
    </source>
</evidence>
<dbReference type="EMBL" id="NRRY01000060">
    <property type="protein sequence ID" value="MBK1621146.1"/>
    <property type="molecule type" value="Genomic_DNA"/>
</dbReference>
<dbReference type="InterPro" id="IPR003339">
    <property type="entry name" value="ABC/ECF_trnsptr_transmembrane"/>
</dbReference>
<evidence type="ECO:0000256" key="5">
    <source>
        <dbReference type="ARBA" id="ARBA00022989"/>
    </source>
</evidence>
<feature type="transmembrane region" description="Helical" evidence="7">
    <location>
        <begin position="82"/>
        <end position="102"/>
    </location>
</feature>
<dbReference type="PANTHER" id="PTHR34857">
    <property type="entry name" value="SLL0384 PROTEIN"/>
    <property type="match status" value="1"/>
</dbReference>
<dbReference type="Proteomes" id="UP001138768">
    <property type="component" value="Unassembled WGS sequence"/>
</dbReference>
<dbReference type="InterPro" id="IPR051611">
    <property type="entry name" value="ECF_transporter_component"/>
</dbReference>
<accession>A0A9X0WD15</accession>
<keyword evidence="6 7" id="KW-0472">Membrane</keyword>
<organism evidence="8 9">
    <name type="scientific">Lamprobacter modestohalophilus</name>
    <dbReference type="NCBI Taxonomy" id="1064514"/>
    <lineage>
        <taxon>Bacteria</taxon>
        <taxon>Pseudomonadati</taxon>
        <taxon>Pseudomonadota</taxon>
        <taxon>Gammaproteobacteria</taxon>
        <taxon>Chromatiales</taxon>
        <taxon>Chromatiaceae</taxon>
        <taxon>Lamprobacter</taxon>
    </lineage>
</organism>
<reference evidence="8 9" key="1">
    <citation type="journal article" date="2020" name="Microorganisms">
        <title>Osmotic Adaptation and Compatible Solute Biosynthesis of Phototrophic Bacteria as Revealed from Genome Analyses.</title>
        <authorList>
            <person name="Imhoff J.F."/>
            <person name="Rahn T."/>
            <person name="Kunzel S."/>
            <person name="Keller A."/>
            <person name="Neulinger S.C."/>
        </authorList>
    </citation>
    <scope>NUCLEOTIDE SEQUENCE [LARGE SCALE GENOMIC DNA]</scope>
    <source>
        <strain evidence="8 9">DSM 25653</strain>
    </source>
</reference>
<keyword evidence="4 7" id="KW-0812">Transmembrane</keyword>
<gene>
    <name evidence="8" type="primary">cbiQ</name>
    <name evidence="8" type="ORF">CKO42_22540</name>
</gene>
<keyword evidence="3" id="KW-1003">Cell membrane</keyword>
<dbReference type="Pfam" id="PF02361">
    <property type="entry name" value="CbiQ"/>
    <property type="match status" value="1"/>
</dbReference>
<comment type="caution">
    <text evidence="8">The sequence shown here is derived from an EMBL/GenBank/DDBJ whole genome shotgun (WGS) entry which is preliminary data.</text>
</comment>
<feature type="transmembrane region" description="Helical" evidence="7">
    <location>
        <begin position="42"/>
        <end position="75"/>
    </location>
</feature>
<feature type="transmembrane region" description="Helical" evidence="7">
    <location>
        <begin position="247"/>
        <end position="265"/>
    </location>
</feature>
<dbReference type="NCBIfam" id="TIGR02454">
    <property type="entry name" value="ECF_T_CbiQ"/>
    <property type="match status" value="1"/>
</dbReference>
<dbReference type="AlphaFoldDB" id="A0A9X0WD15"/>
<evidence type="ECO:0000256" key="7">
    <source>
        <dbReference type="SAM" id="Phobius"/>
    </source>
</evidence>
<protein>
    <submittedName>
        <fullName evidence="8">Cobalt ECF transporter T component CbiQ</fullName>
    </submittedName>
</protein>
<evidence type="ECO:0000256" key="1">
    <source>
        <dbReference type="ARBA" id="ARBA00004651"/>
    </source>
</evidence>
<evidence type="ECO:0000313" key="9">
    <source>
        <dbReference type="Proteomes" id="UP001138768"/>
    </source>
</evidence>
<evidence type="ECO:0000256" key="3">
    <source>
        <dbReference type="ARBA" id="ARBA00022475"/>
    </source>
</evidence>
<comment type="similarity">
    <text evidence="2">Belongs to the CbiQ family.</text>
</comment>
<dbReference type="InterPro" id="IPR012809">
    <property type="entry name" value="ECF_CbiQ"/>
</dbReference>